<dbReference type="InterPro" id="IPR011055">
    <property type="entry name" value="Dup_hybrid_motif"/>
</dbReference>
<dbReference type="AlphaFoldDB" id="A0A7W7PBN0"/>
<protein>
    <submittedName>
        <fullName evidence="2">Murein DD-endopeptidase MepM/ murein hydrolase activator NlpD</fullName>
    </submittedName>
</protein>
<dbReference type="GO" id="GO:0016787">
    <property type="term" value="F:hydrolase activity"/>
    <property type="evidence" value="ECO:0007669"/>
    <property type="project" value="UniProtKB-KW"/>
</dbReference>
<reference evidence="2 3" key="1">
    <citation type="submission" date="2020-08" db="EMBL/GenBank/DDBJ databases">
        <title>Sequencing the genomes of 1000 actinobacteria strains.</title>
        <authorList>
            <person name="Klenk H.-P."/>
        </authorList>
    </citation>
    <scope>NUCLEOTIDE SEQUENCE [LARGE SCALE GENOMIC DNA]</scope>
    <source>
        <strain evidence="2 3">DSM 19079</strain>
    </source>
</reference>
<dbReference type="InterPro" id="IPR016047">
    <property type="entry name" value="M23ase_b-sheet_dom"/>
</dbReference>
<organism evidence="2 3">
    <name type="scientific">Micrococcus flavus</name>
    <dbReference type="NCBI Taxonomy" id="384602"/>
    <lineage>
        <taxon>Bacteria</taxon>
        <taxon>Bacillati</taxon>
        <taxon>Actinomycetota</taxon>
        <taxon>Actinomycetes</taxon>
        <taxon>Micrococcales</taxon>
        <taxon>Micrococcaceae</taxon>
        <taxon>Micrococcus</taxon>
    </lineage>
</organism>
<dbReference type="CDD" id="cd12797">
    <property type="entry name" value="M23_peptidase"/>
    <property type="match status" value="1"/>
</dbReference>
<dbReference type="Proteomes" id="UP000560081">
    <property type="component" value="Unassembled WGS sequence"/>
</dbReference>
<keyword evidence="3" id="KW-1185">Reference proteome</keyword>
<keyword evidence="2" id="KW-0378">Hydrolase</keyword>
<feature type="domain" description="M23ase beta-sheet core" evidence="1">
    <location>
        <begin position="44"/>
        <end position="129"/>
    </location>
</feature>
<evidence type="ECO:0000259" key="1">
    <source>
        <dbReference type="Pfam" id="PF01551"/>
    </source>
</evidence>
<gene>
    <name evidence="2" type="ORF">BJ976_001524</name>
</gene>
<accession>A0A7W7PBN0</accession>
<dbReference type="RefSeq" id="WP_239286755.1">
    <property type="nucleotide sequence ID" value="NZ_CBCSEN010000148.1"/>
</dbReference>
<dbReference type="Pfam" id="PF01551">
    <property type="entry name" value="Peptidase_M23"/>
    <property type="match status" value="1"/>
</dbReference>
<proteinExistence type="predicted"/>
<dbReference type="EMBL" id="JACHMC010000001">
    <property type="protein sequence ID" value="MBB4883173.1"/>
    <property type="molecule type" value="Genomic_DNA"/>
</dbReference>
<evidence type="ECO:0000313" key="2">
    <source>
        <dbReference type="EMBL" id="MBB4883173.1"/>
    </source>
</evidence>
<name>A0A7W7PBN0_9MICC</name>
<dbReference type="SUPFAM" id="SSF51261">
    <property type="entry name" value="Duplicated hybrid motif"/>
    <property type="match status" value="1"/>
</dbReference>
<sequence>MPRVVVARAGASGPAAPLLPPVPGAGPEDVLRGFAAPARPWGRGHRGVDVAAPGGRVTAPAPGTVRFVGTVVGRGVVTLEHPDGTLSSFEPVDSSLVVGQAVAAGQEIGTASAAVHCPVRCVHWGLRREDAWRVGAARYDRYLDPLIALGWSGPSVLWPQDPPA</sequence>
<dbReference type="Gene3D" id="2.70.70.10">
    <property type="entry name" value="Glucose Permease (Domain IIA)"/>
    <property type="match status" value="1"/>
</dbReference>
<comment type="caution">
    <text evidence="2">The sequence shown here is derived from an EMBL/GenBank/DDBJ whole genome shotgun (WGS) entry which is preliminary data.</text>
</comment>
<evidence type="ECO:0000313" key="3">
    <source>
        <dbReference type="Proteomes" id="UP000560081"/>
    </source>
</evidence>